<comment type="similarity">
    <text evidence="3">Belongs to the glycosyltransferase 11 family.</text>
</comment>
<dbReference type="Proteomes" id="UP000596742">
    <property type="component" value="Unassembled WGS sequence"/>
</dbReference>
<comment type="pathway">
    <text evidence="3">Protein modification; protein glycosylation.</text>
</comment>
<keyword evidence="3" id="KW-0735">Signal-anchor</keyword>
<dbReference type="Pfam" id="PF01531">
    <property type="entry name" value="Glyco_transf_11"/>
    <property type="match status" value="1"/>
</dbReference>
<keyword evidence="3" id="KW-0333">Golgi apparatus</keyword>
<protein>
    <recommendedName>
        <fullName evidence="3">L-Fucosyltransferase</fullName>
        <ecNumber evidence="3">2.4.1.-</ecNumber>
    </recommendedName>
</protein>
<dbReference type="InterPro" id="IPR002516">
    <property type="entry name" value="Glyco_trans_11"/>
</dbReference>
<evidence type="ECO:0000313" key="4">
    <source>
        <dbReference type="EMBL" id="VDH94561.1"/>
    </source>
</evidence>
<dbReference type="GO" id="GO:0005975">
    <property type="term" value="P:carbohydrate metabolic process"/>
    <property type="evidence" value="ECO:0007669"/>
    <property type="project" value="InterPro"/>
</dbReference>
<evidence type="ECO:0000256" key="2">
    <source>
        <dbReference type="ARBA" id="ARBA00022679"/>
    </source>
</evidence>
<dbReference type="EC" id="2.4.1.-" evidence="3"/>
<evidence type="ECO:0000256" key="3">
    <source>
        <dbReference type="RuleBase" id="RU363129"/>
    </source>
</evidence>
<dbReference type="EMBL" id="UYJE01000605">
    <property type="protein sequence ID" value="VDH94561.1"/>
    <property type="molecule type" value="Genomic_DNA"/>
</dbReference>
<name>A0A8B6BTE5_MYTGA</name>
<keyword evidence="1 3" id="KW-0328">Glycosyltransferase</keyword>
<evidence type="ECO:0000256" key="1">
    <source>
        <dbReference type="ARBA" id="ARBA00022676"/>
    </source>
</evidence>
<dbReference type="PANTHER" id="PTHR11927:SF9">
    <property type="entry name" value="L-FUCOSYLTRANSFERASE"/>
    <property type="match status" value="1"/>
</dbReference>
<dbReference type="GO" id="GO:0008107">
    <property type="term" value="F:galactoside 2-alpha-L-fucosyltransferase activity"/>
    <property type="evidence" value="ECO:0007669"/>
    <property type="project" value="InterPro"/>
</dbReference>
<keyword evidence="3" id="KW-0325">Glycoprotein</keyword>
<reference evidence="4" key="1">
    <citation type="submission" date="2018-11" db="EMBL/GenBank/DDBJ databases">
        <authorList>
            <person name="Alioto T."/>
            <person name="Alioto T."/>
        </authorList>
    </citation>
    <scope>NUCLEOTIDE SEQUENCE</scope>
</reference>
<sequence length="56" mass="6311">FAYCNHTTITVGSFGWWSGWLAGGEVTYFKWPATPGSGLETTMNYTDYFYTGWIGL</sequence>
<dbReference type="PANTHER" id="PTHR11927">
    <property type="entry name" value="GALACTOSIDE 2-L-FUCOSYLTRANSFERASE"/>
    <property type="match status" value="1"/>
</dbReference>
<keyword evidence="2 3" id="KW-0808">Transferase</keyword>
<dbReference type="GO" id="GO:0032580">
    <property type="term" value="C:Golgi cisterna membrane"/>
    <property type="evidence" value="ECO:0007669"/>
    <property type="project" value="UniProtKB-SubCell"/>
</dbReference>
<organism evidence="4 5">
    <name type="scientific">Mytilus galloprovincialis</name>
    <name type="common">Mediterranean mussel</name>
    <dbReference type="NCBI Taxonomy" id="29158"/>
    <lineage>
        <taxon>Eukaryota</taxon>
        <taxon>Metazoa</taxon>
        <taxon>Spiralia</taxon>
        <taxon>Lophotrochozoa</taxon>
        <taxon>Mollusca</taxon>
        <taxon>Bivalvia</taxon>
        <taxon>Autobranchia</taxon>
        <taxon>Pteriomorphia</taxon>
        <taxon>Mytilida</taxon>
        <taxon>Mytiloidea</taxon>
        <taxon>Mytilidae</taxon>
        <taxon>Mytilinae</taxon>
        <taxon>Mytilus</taxon>
    </lineage>
</organism>
<comment type="caution">
    <text evidence="4">The sequence shown here is derived from an EMBL/GenBank/DDBJ whole genome shotgun (WGS) entry which is preliminary data.</text>
</comment>
<keyword evidence="3" id="KW-0812">Transmembrane</keyword>
<proteinExistence type="inferred from homology"/>
<feature type="non-terminal residue" evidence="4">
    <location>
        <position position="1"/>
    </location>
</feature>
<gene>
    <name evidence="4" type="ORF">MGAL_10B043483</name>
</gene>
<dbReference type="OrthoDB" id="6090518at2759"/>
<evidence type="ECO:0000313" key="5">
    <source>
        <dbReference type="Proteomes" id="UP000596742"/>
    </source>
</evidence>
<comment type="subcellular location">
    <subcellularLocation>
        <location evidence="3">Golgi apparatus</location>
        <location evidence="3">Golgi stack membrane</location>
        <topology evidence="3">Single-pass type II membrane protein</topology>
    </subcellularLocation>
</comment>
<accession>A0A8B6BTE5</accession>
<dbReference type="AlphaFoldDB" id="A0A8B6BTE5"/>
<keyword evidence="5" id="KW-1185">Reference proteome</keyword>